<keyword evidence="7" id="KW-1185">Reference proteome</keyword>
<dbReference type="PANTHER" id="PTHR33619">
    <property type="entry name" value="POLYSACCHARIDE EXPORT PROTEIN GFCE-RELATED"/>
    <property type="match status" value="1"/>
</dbReference>
<evidence type="ECO:0000313" key="7">
    <source>
        <dbReference type="Proteomes" id="UP001163726"/>
    </source>
</evidence>
<feature type="domain" description="Soluble ligand binding" evidence="5">
    <location>
        <begin position="614"/>
        <end position="660"/>
    </location>
</feature>
<evidence type="ECO:0000259" key="4">
    <source>
        <dbReference type="Pfam" id="PF02563"/>
    </source>
</evidence>
<dbReference type="EMBL" id="CP109965">
    <property type="protein sequence ID" value="WAJ69390.1"/>
    <property type="molecule type" value="Genomic_DNA"/>
</dbReference>
<feature type="domain" description="Soluble ligand binding" evidence="5">
    <location>
        <begin position="506"/>
        <end position="533"/>
    </location>
</feature>
<dbReference type="InterPro" id="IPR003715">
    <property type="entry name" value="Poly_export_N"/>
</dbReference>
<reference evidence="6" key="1">
    <citation type="submission" date="2022-10" db="EMBL/GenBank/DDBJ databases">
        <title>Catenovulum adriacola sp. nov. isolated in the Harbour of Susak.</title>
        <authorList>
            <person name="Schoch T."/>
            <person name="Reich S.J."/>
            <person name="Stoeferle S."/>
            <person name="Flaiz M."/>
            <person name="Kazda M."/>
            <person name="Riedel C.U."/>
            <person name="Duerre P."/>
        </authorList>
    </citation>
    <scope>NUCLEOTIDE SEQUENCE</scope>
    <source>
        <strain evidence="6">TS8</strain>
    </source>
</reference>
<name>A0ABY7AJ82_9ALTE</name>
<dbReference type="Pfam" id="PF10531">
    <property type="entry name" value="SLBB"/>
    <property type="match status" value="5"/>
</dbReference>
<feature type="domain" description="Soluble ligand binding" evidence="5">
    <location>
        <begin position="705"/>
        <end position="739"/>
    </location>
</feature>
<evidence type="ECO:0000256" key="3">
    <source>
        <dbReference type="SAM" id="SignalP"/>
    </source>
</evidence>
<dbReference type="InterPro" id="IPR019554">
    <property type="entry name" value="Soluble_ligand-bd"/>
</dbReference>
<feature type="domain" description="Soluble ligand binding" evidence="5">
    <location>
        <begin position="228"/>
        <end position="274"/>
    </location>
</feature>
<dbReference type="Gene3D" id="3.10.560.10">
    <property type="entry name" value="Outer membrane lipoprotein wza domain like"/>
    <property type="match status" value="7"/>
</dbReference>
<dbReference type="PANTHER" id="PTHR33619:SF3">
    <property type="entry name" value="POLYSACCHARIDE EXPORT PROTEIN GFCE-RELATED"/>
    <property type="match status" value="1"/>
</dbReference>
<feature type="signal peptide" evidence="3">
    <location>
        <begin position="1"/>
        <end position="19"/>
    </location>
</feature>
<proteinExistence type="predicted"/>
<feature type="compositionally biased region" description="Low complexity" evidence="2">
    <location>
        <begin position="49"/>
        <end position="58"/>
    </location>
</feature>
<evidence type="ECO:0000256" key="2">
    <source>
        <dbReference type="SAM" id="MobiDB-lite"/>
    </source>
</evidence>
<gene>
    <name evidence="6" type="ORF">OLW01_09365</name>
</gene>
<feature type="domain" description="Polysaccharide export protein N-terminal" evidence="4">
    <location>
        <begin position="146"/>
        <end position="219"/>
    </location>
</feature>
<evidence type="ECO:0000313" key="6">
    <source>
        <dbReference type="EMBL" id="WAJ69390.1"/>
    </source>
</evidence>
<dbReference type="RefSeq" id="WP_268073609.1">
    <property type="nucleotide sequence ID" value="NZ_CP109965.1"/>
</dbReference>
<evidence type="ECO:0000256" key="1">
    <source>
        <dbReference type="ARBA" id="ARBA00022729"/>
    </source>
</evidence>
<organism evidence="6 7">
    <name type="scientific">Catenovulum adriaticum</name>
    <dbReference type="NCBI Taxonomy" id="2984846"/>
    <lineage>
        <taxon>Bacteria</taxon>
        <taxon>Pseudomonadati</taxon>
        <taxon>Pseudomonadota</taxon>
        <taxon>Gammaproteobacteria</taxon>
        <taxon>Alteromonadales</taxon>
        <taxon>Alteromonadaceae</taxon>
        <taxon>Catenovulum</taxon>
    </lineage>
</organism>
<feature type="region of interest" description="Disordered" evidence="2">
    <location>
        <begin position="49"/>
        <end position="122"/>
    </location>
</feature>
<accession>A0ABY7AJ82</accession>
<dbReference type="Pfam" id="PF02563">
    <property type="entry name" value="Poly_export"/>
    <property type="match status" value="1"/>
</dbReference>
<protein>
    <submittedName>
        <fullName evidence="6">SLBB domain-containing protein</fullName>
    </submittedName>
</protein>
<dbReference type="Proteomes" id="UP001163726">
    <property type="component" value="Chromosome"/>
</dbReference>
<dbReference type="InterPro" id="IPR049712">
    <property type="entry name" value="Poly_export"/>
</dbReference>
<evidence type="ECO:0000259" key="5">
    <source>
        <dbReference type="Pfam" id="PF10531"/>
    </source>
</evidence>
<sequence>MKLRLLILSTLFFSLSTQAVTPSPAQIEQFKKLPKAQQQALAKQYGVNLSNLSNNQNNKQIDNPDVVNERPDQKSRDSQSAGDEVTETEIDKGMRSQNQLKESGTKSVSSETDDSEKAQPKRKLKPFGYELFAGAPSTFAPATDVPVPHEYVLGPGDTVKIQLFGKEYKDYSLTIDRNGTLILPETGPLQVVGMSFGEFKTFINEQIEQKVIGAKANVTMGEMRSIRIFVLGEAYQPGAYTVSSLSTIIHALFVSGGVTNVGSLRNIQLKRKGKIITTFDLYDLLLKGDTSKDLNLLPGDVVFVPPVNSTVGIDGEVKRPAIYELKGETSTQELIKLAGGLLSTAYPNASKLERLRSDGTRTVVDLDLSKRANKQKVVKSGDVLRIYSVLDEMENVVSLNGHVHRPGRFSYKPDMRLLDVIGSITALKANPDLDYGLIVREEPNVRTVSALSFSLKKAFSSPHSAENLALQERDKIYVFAADEARKLDKLLARLKAQARLDEPAKVVNVAGHVRYPGNYPFTQNMTVADLIKASYDLQLETDMNYALLKSKNYRQNITEFDVISFNNPADLNKRLSPADKLYVFSINDEREEQFVDLINEIKRQTNKQNQQQLVTINGEVRFPGTYPLANNMSLKDLVAAAGGFTESSFMNSVNISRFNTNLKDKSEYSLIKLDLDSDTLNTYQLQPRDSIVVNKIPDWRDHETVKLLGEFKFPGTYVINKGETLAELIERAGGFTNEAFVDASIFTRSYLKEKEQALLADAERKLKRELVSAQINAGAAGSSETILSLLSELEGVEASGRMVIDRKQLLSANDSVELRSGDSLIIPRRNSAVSVIGEVYSATAQVYTKDWDMDDYINAAGGFNQIAEGSDAYIIKANGRVVGNTGWFSSSDSIEPGDTIVVPTNIDPVPTLSIWRDVTSIIYQSTVALAAVAAL</sequence>
<feature type="chain" id="PRO_5046447695" evidence="3">
    <location>
        <begin position="20"/>
        <end position="935"/>
    </location>
</feature>
<feature type="compositionally biased region" description="Polar residues" evidence="2">
    <location>
        <begin position="95"/>
        <end position="110"/>
    </location>
</feature>
<feature type="compositionally biased region" description="Basic and acidic residues" evidence="2">
    <location>
        <begin position="67"/>
        <end position="77"/>
    </location>
</feature>
<keyword evidence="1 3" id="KW-0732">Signal</keyword>
<feature type="domain" description="Soluble ligand binding" evidence="5">
    <location>
        <begin position="311"/>
        <end position="365"/>
    </location>
</feature>